<dbReference type="SUPFAM" id="SSF56014">
    <property type="entry name" value="Nitrite and sulphite reductase 4Fe-4S domain-like"/>
    <property type="match status" value="1"/>
</dbReference>
<keyword evidence="5 7" id="KW-0411">Iron-sulfur</keyword>
<feature type="binding site" evidence="7">
    <location>
        <position position="266"/>
    </location>
    <ligand>
        <name>[4Fe-4S] cluster</name>
        <dbReference type="ChEBI" id="CHEBI:49883"/>
    </ligand>
</feature>
<dbReference type="Gene3D" id="3.30.413.10">
    <property type="entry name" value="Sulfite Reductase Hemoprotein, domain 1"/>
    <property type="match status" value="1"/>
</dbReference>
<dbReference type="FunFam" id="3.20.20.20:FF:000001">
    <property type="entry name" value="4-hydroxy-3-methylbut-2-en-1-yl diphosphate synthase (flavodoxin)"/>
    <property type="match status" value="1"/>
</dbReference>
<dbReference type="EC" id="1.17.7.3" evidence="7"/>
<dbReference type="Pfam" id="PF26540">
    <property type="entry name" value="GcpE_C"/>
    <property type="match status" value="1"/>
</dbReference>
<dbReference type="Pfam" id="PF04551">
    <property type="entry name" value="GcpE"/>
    <property type="match status" value="1"/>
</dbReference>
<feature type="domain" description="IspG C-terminal" evidence="9">
    <location>
        <begin position="262"/>
        <end position="349"/>
    </location>
</feature>
<dbReference type="RefSeq" id="WP_014808368.1">
    <property type="nucleotide sequence ID" value="NC_018025.1"/>
</dbReference>
<evidence type="ECO:0000256" key="2">
    <source>
        <dbReference type="ARBA" id="ARBA00022723"/>
    </source>
</evidence>
<evidence type="ECO:0000256" key="4">
    <source>
        <dbReference type="ARBA" id="ARBA00023004"/>
    </source>
</evidence>
<comment type="catalytic activity">
    <reaction evidence="7">
        <text>(2E)-4-hydroxy-3-methylbut-2-enyl diphosphate + oxidized [flavodoxin] + H2O + 2 H(+) = 2-C-methyl-D-erythritol 2,4-cyclic diphosphate + reduced [flavodoxin]</text>
        <dbReference type="Rhea" id="RHEA:43604"/>
        <dbReference type="Rhea" id="RHEA-COMP:10622"/>
        <dbReference type="Rhea" id="RHEA-COMP:10623"/>
        <dbReference type="ChEBI" id="CHEBI:15377"/>
        <dbReference type="ChEBI" id="CHEBI:15378"/>
        <dbReference type="ChEBI" id="CHEBI:57618"/>
        <dbReference type="ChEBI" id="CHEBI:58210"/>
        <dbReference type="ChEBI" id="CHEBI:58483"/>
        <dbReference type="ChEBI" id="CHEBI:128753"/>
        <dbReference type="EC" id="1.17.7.3"/>
    </reaction>
</comment>
<dbReference type="PIRSF" id="PIRSF004640">
    <property type="entry name" value="IspG"/>
    <property type="match status" value="1"/>
</dbReference>
<evidence type="ECO:0000313" key="11">
    <source>
        <dbReference type="Proteomes" id="UP000006055"/>
    </source>
</evidence>
<dbReference type="EMBL" id="CP003360">
    <property type="protein sequence ID" value="AFM23209.1"/>
    <property type="molecule type" value="Genomic_DNA"/>
</dbReference>
<dbReference type="SUPFAM" id="SSF51717">
    <property type="entry name" value="Dihydropteroate synthetase-like"/>
    <property type="match status" value="1"/>
</dbReference>
<evidence type="ECO:0000256" key="7">
    <source>
        <dbReference type="HAMAP-Rule" id="MF_00159"/>
    </source>
</evidence>
<evidence type="ECO:0000259" key="9">
    <source>
        <dbReference type="Pfam" id="PF26540"/>
    </source>
</evidence>
<dbReference type="UniPathway" id="UPA00056">
    <property type="reaction ID" value="UER00096"/>
</dbReference>
<dbReference type="InterPro" id="IPR045854">
    <property type="entry name" value="NO2/SO3_Rdtase_4Fe4S_sf"/>
</dbReference>
<dbReference type="STRING" id="706587.Desti_0474"/>
<reference evidence="11" key="1">
    <citation type="submission" date="2012-06" db="EMBL/GenBank/DDBJ databases">
        <title>Complete sequence of chromosome of Desulfomonile tiedjei DSM 6799.</title>
        <authorList>
            <person name="Lucas S."/>
            <person name="Copeland A."/>
            <person name="Lapidus A."/>
            <person name="Glavina del Rio T."/>
            <person name="Dalin E."/>
            <person name="Tice H."/>
            <person name="Bruce D."/>
            <person name="Goodwin L."/>
            <person name="Pitluck S."/>
            <person name="Peters L."/>
            <person name="Ovchinnikova G."/>
            <person name="Zeytun A."/>
            <person name="Lu M."/>
            <person name="Kyrpides N."/>
            <person name="Mavromatis K."/>
            <person name="Ivanova N."/>
            <person name="Brettin T."/>
            <person name="Detter J.C."/>
            <person name="Han C."/>
            <person name="Larimer F."/>
            <person name="Land M."/>
            <person name="Hauser L."/>
            <person name="Markowitz V."/>
            <person name="Cheng J.-F."/>
            <person name="Hugenholtz P."/>
            <person name="Woyke T."/>
            <person name="Wu D."/>
            <person name="Spring S."/>
            <person name="Schroeder M."/>
            <person name="Brambilla E."/>
            <person name="Klenk H.-P."/>
            <person name="Eisen J.A."/>
        </authorList>
    </citation>
    <scope>NUCLEOTIDE SEQUENCE [LARGE SCALE GENOMIC DNA]</scope>
    <source>
        <strain evidence="11">ATCC 49306 / DSM 6799 / DCB-1</strain>
    </source>
</reference>
<dbReference type="HAMAP" id="MF_00159">
    <property type="entry name" value="IspG"/>
    <property type="match status" value="1"/>
</dbReference>
<keyword evidence="11" id="KW-1185">Reference proteome</keyword>
<comment type="pathway">
    <text evidence="7">Isoprenoid biosynthesis; isopentenyl diphosphate biosynthesis via DXP pathway; isopentenyl diphosphate from 1-deoxy-D-xylulose 5-phosphate: step 5/6.</text>
</comment>
<dbReference type="GO" id="GO:0046429">
    <property type="term" value="F:4-hydroxy-3-methylbut-2-en-1-yl diphosphate synthase activity (ferredoxin)"/>
    <property type="evidence" value="ECO:0007669"/>
    <property type="project" value="UniProtKB-UniRule"/>
</dbReference>
<comment type="cofactor">
    <cofactor evidence="7">
        <name>[4Fe-4S] cluster</name>
        <dbReference type="ChEBI" id="CHEBI:49883"/>
    </cofactor>
    <text evidence="7">Binds 1 [4Fe-4S] cluster.</text>
</comment>
<dbReference type="AlphaFoldDB" id="I4C0W8"/>
<feature type="binding site" evidence="7">
    <location>
        <position position="301"/>
    </location>
    <ligand>
        <name>[4Fe-4S] cluster</name>
        <dbReference type="ChEBI" id="CHEBI:49883"/>
    </ligand>
</feature>
<dbReference type="InterPro" id="IPR004588">
    <property type="entry name" value="IspG_bac-typ"/>
</dbReference>
<dbReference type="Proteomes" id="UP000006055">
    <property type="component" value="Chromosome"/>
</dbReference>
<gene>
    <name evidence="7" type="primary">ispG</name>
    <name evidence="10" type="ordered locus">Desti_0474</name>
</gene>
<evidence type="ECO:0000256" key="1">
    <source>
        <dbReference type="ARBA" id="ARBA00022485"/>
    </source>
</evidence>
<feature type="binding site" evidence="7">
    <location>
        <position position="269"/>
    </location>
    <ligand>
        <name>[4Fe-4S] cluster</name>
        <dbReference type="ChEBI" id="CHEBI:49883"/>
    </ligand>
</feature>
<keyword evidence="6 7" id="KW-0414">Isoprene biosynthesis</keyword>
<name>I4C0W8_DESTA</name>
<keyword evidence="1 7" id="KW-0004">4Fe-4S</keyword>
<dbReference type="GO" id="GO:0019288">
    <property type="term" value="P:isopentenyl diphosphate biosynthetic process, methylerythritol 4-phosphate pathway"/>
    <property type="evidence" value="ECO:0007669"/>
    <property type="project" value="UniProtKB-UniRule"/>
</dbReference>
<protein>
    <recommendedName>
        <fullName evidence="7">4-hydroxy-3-methylbut-2-en-1-yl diphosphate synthase (flavodoxin)</fullName>
        <ecNumber evidence="7">1.17.7.3</ecNumber>
    </recommendedName>
    <alternativeName>
        <fullName evidence="7">1-hydroxy-2-methyl-2-(E)-butenyl 4-diphosphate synthase</fullName>
    </alternativeName>
</protein>
<keyword evidence="2 7" id="KW-0479">Metal-binding</keyword>
<keyword evidence="3 7" id="KW-0560">Oxidoreductase</keyword>
<dbReference type="OrthoDB" id="9803214at2"/>
<evidence type="ECO:0000256" key="5">
    <source>
        <dbReference type="ARBA" id="ARBA00023014"/>
    </source>
</evidence>
<evidence type="ECO:0000256" key="3">
    <source>
        <dbReference type="ARBA" id="ARBA00023002"/>
    </source>
</evidence>
<proteinExistence type="inferred from homology"/>
<dbReference type="KEGG" id="dti:Desti_0474"/>
<evidence type="ECO:0000256" key="6">
    <source>
        <dbReference type="ARBA" id="ARBA00023229"/>
    </source>
</evidence>
<dbReference type="InterPro" id="IPR011005">
    <property type="entry name" value="Dihydropteroate_synth-like_sf"/>
</dbReference>
<dbReference type="InterPro" id="IPR058579">
    <property type="entry name" value="IspG_C"/>
</dbReference>
<dbReference type="PANTHER" id="PTHR30454">
    <property type="entry name" value="4-HYDROXY-3-METHYLBUT-2-EN-1-YL DIPHOSPHATE SYNTHASE"/>
    <property type="match status" value="1"/>
</dbReference>
<evidence type="ECO:0000313" key="10">
    <source>
        <dbReference type="EMBL" id="AFM23209.1"/>
    </source>
</evidence>
<dbReference type="GO" id="GO:0141197">
    <property type="term" value="F:4-hydroxy-3-methylbut-2-enyl-diphosphate synthase activity (flavodoxin)"/>
    <property type="evidence" value="ECO:0007669"/>
    <property type="project" value="UniProtKB-EC"/>
</dbReference>
<feature type="domain" description="IspG TIM-barrel" evidence="8">
    <location>
        <begin position="8"/>
        <end position="247"/>
    </location>
</feature>
<dbReference type="Gene3D" id="3.20.20.20">
    <property type="entry name" value="Dihydropteroate synthase-like"/>
    <property type="match status" value="1"/>
</dbReference>
<dbReference type="HOGENOM" id="CLU_042258_0_0_7"/>
<accession>I4C0W8</accession>
<dbReference type="PATRIC" id="fig|706587.4.peg.541"/>
<feature type="binding site" evidence="7">
    <location>
        <position position="308"/>
    </location>
    <ligand>
        <name>[4Fe-4S] cluster</name>
        <dbReference type="ChEBI" id="CHEBI:49883"/>
    </ligand>
</feature>
<dbReference type="InterPro" id="IPR058578">
    <property type="entry name" value="IspG_TIM"/>
</dbReference>
<dbReference type="NCBIfam" id="NF001540">
    <property type="entry name" value="PRK00366.1"/>
    <property type="match status" value="1"/>
</dbReference>
<dbReference type="eggNOG" id="COG0821">
    <property type="taxonomic scope" value="Bacteria"/>
</dbReference>
<evidence type="ECO:0000259" key="8">
    <source>
        <dbReference type="Pfam" id="PF04551"/>
    </source>
</evidence>
<sequence length="355" mass="37942">MILPRRKTRRISIGNVPIGDFAPIAVQSMTNTDTRDAKTTLRQIRRLEKAGCEIVRLGVPDMDAARNLGTIKKGSSIPIIADIHFDYRLALEALKQGVDGLRLNPGNIRDGKKVREVTKAALERNVPIRIGVNAGSLDKDLIVKYGGSTPEAMVESALSHVDILEKAGFSLIKISLKASDVLRTVAAYSLLAQKVDYPLHVGITEAGTLLPGAIKSGVGIGLILSDGIGDTIRVSLTAAPEYEIQAAFSLLNALGLRRRGVEIISCPTCSRTEIDLIGLARKVEKALAGVRTPLKVAVMGCTVNGPGEAKEADIGIAGGKGRGIIFKDGKILGTFDEKDLFRALLDEIRHMTGEP</sequence>
<dbReference type="GO" id="GO:0005506">
    <property type="term" value="F:iron ion binding"/>
    <property type="evidence" value="ECO:0007669"/>
    <property type="project" value="InterPro"/>
</dbReference>
<dbReference type="PANTHER" id="PTHR30454:SF0">
    <property type="entry name" value="4-HYDROXY-3-METHYLBUT-2-EN-1-YL DIPHOSPHATE SYNTHASE (FERREDOXIN), CHLOROPLASTIC"/>
    <property type="match status" value="1"/>
</dbReference>
<dbReference type="GO" id="GO:0016114">
    <property type="term" value="P:terpenoid biosynthetic process"/>
    <property type="evidence" value="ECO:0007669"/>
    <property type="project" value="InterPro"/>
</dbReference>
<organism evidence="10 11">
    <name type="scientific">Desulfomonile tiedjei (strain ATCC 49306 / DSM 6799 / DCB-1)</name>
    <dbReference type="NCBI Taxonomy" id="706587"/>
    <lineage>
        <taxon>Bacteria</taxon>
        <taxon>Pseudomonadati</taxon>
        <taxon>Thermodesulfobacteriota</taxon>
        <taxon>Desulfomonilia</taxon>
        <taxon>Desulfomonilales</taxon>
        <taxon>Desulfomonilaceae</taxon>
        <taxon>Desulfomonile</taxon>
    </lineage>
</organism>
<dbReference type="GO" id="GO:0051539">
    <property type="term" value="F:4 iron, 4 sulfur cluster binding"/>
    <property type="evidence" value="ECO:0007669"/>
    <property type="project" value="UniProtKB-UniRule"/>
</dbReference>
<keyword evidence="4 7" id="KW-0408">Iron</keyword>
<comment type="similarity">
    <text evidence="7">Belongs to the IspG family.</text>
</comment>
<dbReference type="InterPro" id="IPR016425">
    <property type="entry name" value="IspG_bac"/>
</dbReference>
<comment type="function">
    <text evidence="7">Converts 2C-methyl-D-erythritol 2,4-cyclodiphosphate (ME-2,4cPP) into 1-hydroxy-2-methyl-2-(E)-butenyl 4-diphosphate.</text>
</comment>
<dbReference type="NCBIfam" id="TIGR00612">
    <property type="entry name" value="ispG_gcpE"/>
    <property type="match status" value="1"/>
</dbReference>